<dbReference type="InterPro" id="IPR036259">
    <property type="entry name" value="MFS_trans_sf"/>
</dbReference>
<feature type="transmembrane region" description="Helical" evidence="6">
    <location>
        <begin position="162"/>
        <end position="183"/>
    </location>
</feature>
<dbReference type="PANTHER" id="PTHR23530">
    <property type="entry name" value="TRANSPORT PROTEIN-RELATED"/>
    <property type="match status" value="1"/>
</dbReference>
<keyword evidence="5 6" id="KW-0472">Membrane</keyword>
<evidence type="ECO:0000256" key="5">
    <source>
        <dbReference type="ARBA" id="ARBA00023136"/>
    </source>
</evidence>
<evidence type="ECO:0000256" key="3">
    <source>
        <dbReference type="ARBA" id="ARBA00022692"/>
    </source>
</evidence>
<sequence length="398" mass="42145">MFLSRRLRGFYAFAAAWSFNPTRGLWILYLVHCHWTLFEVGLAEAGFHVVAFVAEVPTGLFADRRGRRASLGMGLLIHAITALMTFYLAPLNIFLGIISVALGALAWAFIGGAEQALLYGLIEEVYGQAAYGRIYGRVLAFELLLAALSTALGGWLAVRDGWSWPFVLAAIAALIGIIAVRTIPEYLPEPIRSPSWSGLWENIGLALRVSGHKPGLRRWAVLGSALGAFVTINNLYAQSTLVLKGAPIGMATMVVAAAGIVTAAGSFVGGQTVHRDYLGWGTALLALAIASIGLLPLGGAGGAYLAAAGLDGCIDPLYEARLNQVAPERFRAAILSLPSAGFSLLMIVLFPLAGWAMTEHHLRAVYLVMGLGLGITATGFHAAVPPRGPRTVNGTDPL</sequence>
<keyword evidence="3 6" id="KW-0812">Transmembrane</keyword>
<dbReference type="InterPro" id="IPR011701">
    <property type="entry name" value="MFS"/>
</dbReference>
<feature type="transmembrane region" description="Helical" evidence="6">
    <location>
        <begin position="364"/>
        <end position="384"/>
    </location>
</feature>
<evidence type="ECO:0000256" key="2">
    <source>
        <dbReference type="ARBA" id="ARBA00022448"/>
    </source>
</evidence>
<dbReference type="Proteomes" id="UP000533476">
    <property type="component" value="Unassembled WGS sequence"/>
</dbReference>
<evidence type="ECO:0000256" key="4">
    <source>
        <dbReference type="ARBA" id="ARBA00022989"/>
    </source>
</evidence>
<feature type="transmembrane region" description="Helical" evidence="6">
    <location>
        <begin position="277"/>
        <end position="310"/>
    </location>
</feature>
<feature type="transmembrane region" description="Helical" evidence="6">
    <location>
        <begin position="248"/>
        <end position="270"/>
    </location>
</feature>
<dbReference type="InterPro" id="IPR053160">
    <property type="entry name" value="MFS_DHA3_Transporter"/>
</dbReference>
<protein>
    <submittedName>
        <fullName evidence="8">MFS transporter</fullName>
    </submittedName>
</protein>
<keyword evidence="9" id="KW-1185">Reference proteome</keyword>
<keyword evidence="4 6" id="KW-1133">Transmembrane helix</keyword>
<comment type="subcellular location">
    <subcellularLocation>
        <location evidence="1">Cell membrane</location>
        <topology evidence="1">Multi-pass membrane protein</topology>
    </subcellularLocation>
</comment>
<dbReference type="RefSeq" id="WP_169096776.1">
    <property type="nucleotide sequence ID" value="NZ_JABBVZ010000007.1"/>
</dbReference>
<feature type="transmembrane region" description="Helical" evidence="6">
    <location>
        <begin position="219"/>
        <end position="236"/>
    </location>
</feature>
<dbReference type="Gene3D" id="1.20.1250.20">
    <property type="entry name" value="MFS general substrate transporter like domains"/>
    <property type="match status" value="1"/>
</dbReference>
<proteinExistence type="predicted"/>
<feature type="domain" description="Major facilitator superfamily (MFS) profile" evidence="7">
    <location>
        <begin position="1"/>
        <end position="398"/>
    </location>
</feature>
<name>A0A7Y0L1N9_9FIRM</name>
<evidence type="ECO:0000256" key="1">
    <source>
        <dbReference type="ARBA" id="ARBA00004651"/>
    </source>
</evidence>
<accession>A0A7Y0L1N9</accession>
<evidence type="ECO:0000259" key="7">
    <source>
        <dbReference type="PROSITE" id="PS50850"/>
    </source>
</evidence>
<feature type="transmembrane region" description="Helical" evidence="6">
    <location>
        <begin position="134"/>
        <end position="156"/>
    </location>
</feature>
<dbReference type="SUPFAM" id="SSF103473">
    <property type="entry name" value="MFS general substrate transporter"/>
    <property type="match status" value="1"/>
</dbReference>
<evidence type="ECO:0000313" key="9">
    <source>
        <dbReference type="Proteomes" id="UP000533476"/>
    </source>
</evidence>
<reference evidence="8 9" key="1">
    <citation type="submission" date="2020-04" db="EMBL/GenBank/DDBJ databases">
        <authorList>
            <person name="Zhang R."/>
            <person name="Schippers A."/>
        </authorList>
    </citation>
    <scope>NUCLEOTIDE SEQUENCE [LARGE SCALE GENOMIC DNA]</scope>
    <source>
        <strain evidence="8 9">DSM 109850</strain>
    </source>
</reference>
<organism evidence="8 9">
    <name type="scientific">Sulfobacillus harzensis</name>
    <dbReference type="NCBI Taxonomy" id="2729629"/>
    <lineage>
        <taxon>Bacteria</taxon>
        <taxon>Bacillati</taxon>
        <taxon>Bacillota</taxon>
        <taxon>Clostridia</taxon>
        <taxon>Eubacteriales</taxon>
        <taxon>Clostridiales Family XVII. Incertae Sedis</taxon>
        <taxon>Sulfobacillus</taxon>
    </lineage>
</organism>
<evidence type="ECO:0000256" key="6">
    <source>
        <dbReference type="SAM" id="Phobius"/>
    </source>
</evidence>
<comment type="caution">
    <text evidence="8">The sequence shown here is derived from an EMBL/GenBank/DDBJ whole genome shotgun (WGS) entry which is preliminary data.</text>
</comment>
<feature type="transmembrane region" description="Helical" evidence="6">
    <location>
        <begin position="94"/>
        <end position="122"/>
    </location>
</feature>
<evidence type="ECO:0000313" key="8">
    <source>
        <dbReference type="EMBL" id="NMP21433.1"/>
    </source>
</evidence>
<dbReference type="GO" id="GO:0005886">
    <property type="term" value="C:plasma membrane"/>
    <property type="evidence" value="ECO:0007669"/>
    <property type="project" value="UniProtKB-SubCell"/>
</dbReference>
<feature type="transmembrane region" description="Helical" evidence="6">
    <location>
        <begin position="69"/>
        <end position="88"/>
    </location>
</feature>
<dbReference type="GO" id="GO:0022857">
    <property type="term" value="F:transmembrane transporter activity"/>
    <property type="evidence" value="ECO:0007669"/>
    <property type="project" value="InterPro"/>
</dbReference>
<keyword evidence="2" id="KW-0813">Transport</keyword>
<dbReference type="PROSITE" id="PS50850">
    <property type="entry name" value="MFS"/>
    <property type="match status" value="1"/>
</dbReference>
<dbReference type="EMBL" id="JABBVZ010000007">
    <property type="protein sequence ID" value="NMP21433.1"/>
    <property type="molecule type" value="Genomic_DNA"/>
</dbReference>
<gene>
    <name evidence="8" type="ORF">HIJ39_03550</name>
</gene>
<dbReference type="Pfam" id="PF07690">
    <property type="entry name" value="MFS_1"/>
    <property type="match status" value="1"/>
</dbReference>
<feature type="transmembrane region" description="Helical" evidence="6">
    <location>
        <begin position="330"/>
        <end position="352"/>
    </location>
</feature>
<dbReference type="InterPro" id="IPR020846">
    <property type="entry name" value="MFS_dom"/>
</dbReference>
<dbReference type="PANTHER" id="PTHR23530:SF1">
    <property type="entry name" value="PERMEASE, MAJOR FACILITATOR SUPERFAMILY-RELATED"/>
    <property type="match status" value="1"/>
</dbReference>
<dbReference type="AlphaFoldDB" id="A0A7Y0L1N9"/>